<protein>
    <submittedName>
        <fullName evidence="3">PH domain-containing protein</fullName>
    </submittedName>
</protein>
<gene>
    <name evidence="3" type="ORF">EII11_04280</name>
</gene>
<keyword evidence="1" id="KW-0472">Membrane</keyword>
<evidence type="ECO:0000313" key="3">
    <source>
        <dbReference type="EMBL" id="RRC95502.1"/>
    </source>
</evidence>
<evidence type="ECO:0000313" key="4">
    <source>
        <dbReference type="Proteomes" id="UP000280444"/>
    </source>
</evidence>
<feature type="transmembrane region" description="Helical" evidence="1">
    <location>
        <begin position="50"/>
        <end position="72"/>
    </location>
</feature>
<evidence type="ECO:0000259" key="2">
    <source>
        <dbReference type="Pfam" id="PF03703"/>
    </source>
</evidence>
<comment type="caution">
    <text evidence="3">The sequence shown here is derived from an EMBL/GenBank/DDBJ whole genome shotgun (WGS) entry which is preliminary data.</text>
</comment>
<keyword evidence="1" id="KW-1133">Transmembrane helix</keyword>
<dbReference type="Pfam" id="PF03703">
    <property type="entry name" value="bPH_2"/>
    <property type="match status" value="1"/>
</dbReference>
<keyword evidence="1" id="KW-0812">Transmembrane</keyword>
<organism evidence="3 4">
    <name type="scientific">Schaalia canis</name>
    <dbReference type="NCBI Taxonomy" id="100469"/>
    <lineage>
        <taxon>Bacteria</taxon>
        <taxon>Bacillati</taxon>
        <taxon>Actinomycetota</taxon>
        <taxon>Actinomycetes</taxon>
        <taxon>Actinomycetales</taxon>
        <taxon>Actinomycetaceae</taxon>
        <taxon>Schaalia</taxon>
    </lineage>
</organism>
<dbReference type="EMBL" id="RQZF01000003">
    <property type="protein sequence ID" value="RRC95502.1"/>
    <property type="molecule type" value="Genomic_DNA"/>
</dbReference>
<dbReference type="OrthoDB" id="4990503at2"/>
<name>A0A3P1SGP5_9ACTO</name>
<feature type="transmembrane region" description="Helical" evidence="1">
    <location>
        <begin position="25"/>
        <end position="44"/>
    </location>
</feature>
<evidence type="ECO:0000256" key="1">
    <source>
        <dbReference type="SAM" id="Phobius"/>
    </source>
</evidence>
<dbReference type="Proteomes" id="UP000280444">
    <property type="component" value="Unassembled WGS sequence"/>
</dbReference>
<dbReference type="AlphaFoldDB" id="A0A3P1SGP5"/>
<dbReference type="RefSeq" id="WP_124869114.1">
    <property type="nucleotide sequence ID" value="NZ_RQZF01000003.1"/>
</dbReference>
<dbReference type="PANTHER" id="PTHR37938">
    <property type="entry name" value="BLL0215 PROTEIN"/>
    <property type="match status" value="1"/>
</dbReference>
<proteinExistence type="predicted"/>
<sequence length="172" mass="19505">MGIPQSHLGTGEYVVLHLRTHMKAVFGQILLGVVLTAALGGAYYVEPESWHPYGLIAAAIIWALLMLLWVVWPIITWRMQTYTITNRRIITRAGVINRKGHDLPLRRVNNVQYERDLLDRLLGCGTLVLETAAEEPLVLHDVPHVERVHVQITEILFTDADTDGEPELLREE</sequence>
<feature type="domain" description="YdbS-like PH" evidence="2">
    <location>
        <begin position="77"/>
        <end position="149"/>
    </location>
</feature>
<reference evidence="3 4" key="1">
    <citation type="submission" date="2018-11" db="EMBL/GenBank/DDBJ databases">
        <title>Genomes From Bacteria Associated with the Canine Oral Cavity: a Test Case for Automated Genome-Based Taxonomic Assignment.</title>
        <authorList>
            <person name="Coil D.A."/>
            <person name="Jospin G."/>
            <person name="Darling A.E."/>
            <person name="Wallis C."/>
            <person name="Davis I.J."/>
            <person name="Harris S."/>
            <person name="Eisen J.A."/>
            <person name="Holcombe L.J."/>
            <person name="O'Flynn C."/>
        </authorList>
    </citation>
    <scope>NUCLEOTIDE SEQUENCE [LARGE SCALE GENOMIC DNA]</scope>
    <source>
        <strain evidence="3 4">OH770</strain>
    </source>
</reference>
<dbReference type="PANTHER" id="PTHR37938:SF1">
    <property type="entry name" value="BLL0215 PROTEIN"/>
    <property type="match status" value="1"/>
</dbReference>
<accession>A0A3P1SGP5</accession>
<dbReference type="InterPro" id="IPR005182">
    <property type="entry name" value="YdbS-like_PH"/>
</dbReference>
<keyword evidence="4" id="KW-1185">Reference proteome</keyword>